<dbReference type="Proteomes" id="UP000230869">
    <property type="component" value="Unassembled WGS sequence"/>
</dbReference>
<evidence type="ECO:0000313" key="3">
    <source>
        <dbReference type="EMBL" id="PIR13777.1"/>
    </source>
</evidence>
<dbReference type="AlphaFoldDB" id="A0A2M6K9T1"/>
<keyword evidence="2" id="KW-0472">Membrane</keyword>
<keyword evidence="2" id="KW-1133">Transmembrane helix</keyword>
<feature type="transmembrane region" description="Helical" evidence="2">
    <location>
        <begin position="9"/>
        <end position="30"/>
    </location>
</feature>
<sequence length="465" mass="51798">MRSNFMKKIYLLPIGVIILALIVISAAYLIKKDPDNILSNNILPSLNQSVGKLKISSVGDNAFGSLKAESSAANNATLTDGRSLNSSIPISISQSSAPLAAESKMIGGGGGGMAIGMPNPFSVKYNFVYTGGDFEISDSRQSVLKRVKDDSLAKNFAKTISSLNFGLLNAGKFKNQELANFNINEDREFGYSVYFNLTENMISINTNWNKWPRPETRCEGLVDEENARCYESYQLTEGDLPPDEKVIAIADDFIKEYNIDMSNYGPGEIQKQWQLNYGLAQSPERVYVPESIVIIYPLIINGQTVYDESGNKTGLTIEVNIRYNLVSAANNIMAQNYQSSDYEAEIDSNRIIKVAQTGGYNRIYNNTEAEKTVDIELGVPSLELVKIWKYDQTTGQGYELLTPFYVFPIVKMPEDAYLWQKIIIVPATKEMLDEIEKRDSDVLPVPRPIPEPLMLEKPVDDSSDE</sequence>
<feature type="region of interest" description="Disordered" evidence="1">
    <location>
        <begin position="446"/>
        <end position="465"/>
    </location>
</feature>
<proteinExistence type="predicted"/>
<accession>A0A2M6K9T1</accession>
<evidence type="ECO:0000256" key="2">
    <source>
        <dbReference type="SAM" id="Phobius"/>
    </source>
</evidence>
<reference evidence="3 4" key="1">
    <citation type="submission" date="2017-09" db="EMBL/GenBank/DDBJ databases">
        <title>Depth-based differentiation of microbial function through sediment-hosted aquifers and enrichment of novel symbionts in the deep terrestrial subsurface.</title>
        <authorList>
            <person name="Probst A.J."/>
            <person name="Ladd B."/>
            <person name="Jarett J.K."/>
            <person name="Geller-Mcgrath D.E."/>
            <person name="Sieber C.M."/>
            <person name="Emerson J.B."/>
            <person name="Anantharaman K."/>
            <person name="Thomas B.C."/>
            <person name="Malmstrom R."/>
            <person name="Stieglmeier M."/>
            <person name="Klingl A."/>
            <person name="Woyke T."/>
            <person name="Ryan C.M."/>
            <person name="Banfield J.F."/>
        </authorList>
    </citation>
    <scope>NUCLEOTIDE SEQUENCE [LARGE SCALE GENOMIC DNA]</scope>
    <source>
        <strain evidence="3">CG11_big_fil_rev_8_21_14_0_20_39_10</strain>
    </source>
</reference>
<evidence type="ECO:0000256" key="1">
    <source>
        <dbReference type="SAM" id="MobiDB-lite"/>
    </source>
</evidence>
<evidence type="ECO:0000313" key="4">
    <source>
        <dbReference type="Proteomes" id="UP000230869"/>
    </source>
</evidence>
<dbReference type="EMBL" id="PCWW01000020">
    <property type="protein sequence ID" value="PIR13777.1"/>
    <property type="molecule type" value="Genomic_DNA"/>
</dbReference>
<keyword evidence="2" id="KW-0812">Transmembrane</keyword>
<comment type="caution">
    <text evidence="3">The sequence shown here is derived from an EMBL/GenBank/DDBJ whole genome shotgun (WGS) entry which is preliminary data.</text>
</comment>
<organism evidence="3 4">
    <name type="scientific">Candidatus Falkowbacteria bacterium CG11_big_fil_rev_8_21_14_0_20_39_10</name>
    <dbReference type="NCBI Taxonomy" id="1974570"/>
    <lineage>
        <taxon>Bacteria</taxon>
        <taxon>Candidatus Falkowiibacteriota</taxon>
    </lineage>
</organism>
<gene>
    <name evidence="3" type="ORF">COV49_01120</name>
</gene>
<name>A0A2M6K9T1_9BACT</name>
<protein>
    <submittedName>
        <fullName evidence="3">Uncharacterized protein</fullName>
    </submittedName>
</protein>